<evidence type="ECO:0000256" key="4">
    <source>
        <dbReference type="ARBA" id="ARBA00022763"/>
    </source>
</evidence>
<evidence type="ECO:0000256" key="6">
    <source>
        <dbReference type="ARBA" id="ARBA00022806"/>
    </source>
</evidence>
<dbReference type="PROSITE" id="PS51194">
    <property type="entry name" value="HELICASE_CTER"/>
    <property type="match status" value="1"/>
</dbReference>
<evidence type="ECO:0000256" key="13">
    <source>
        <dbReference type="ARBA" id="ARBA00079118"/>
    </source>
</evidence>
<feature type="region of interest" description="Disordered" evidence="14">
    <location>
        <begin position="1413"/>
        <end position="1441"/>
    </location>
</feature>
<dbReference type="PROSITE" id="PS51192">
    <property type="entry name" value="HELICASE_ATP_BIND_1"/>
    <property type="match status" value="1"/>
</dbReference>
<feature type="compositionally biased region" description="Basic and acidic residues" evidence="14">
    <location>
        <begin position="301"/>
        <end position="316"/>
    </location>
</feature>
<dbReference type="GO" id="GO:0004386">
    <property type="term" value="F:helicase activity"/>
    <property type="evidence" value="ECO:0007669"/>
    <property type="project" value="UniProtKB-KW"/>
</dbReference>
<feature type="compositionally biased region" description="Acidic residues" evidence="14">
    <location>
        <begin position="1430"/>
        <end position="1440"/>
    </location>
</feature>
<keyword evidence="18" id="KW-1185">Reference proteome</keyword>
<keyword evidence="7" id="KW-0067">ATP-binding</keyword>
<feature type="region of interest" description="Disordered" evidence="14">
    <location>
        <begin position="1095"/>
        <end position="1118"/>
    </location>
</feature>
<evidence type="ECO:0000256" key="7">
    <source>
        <dbReference type="ARBA" id="ARBA00022840"/>
    </source>
</evidence>
<dbReference type="InterPro" id="IPR038718">
    <property type="entry name" value="SNF2-like_sf"/>
</dbReference>
<evidence type="ECO:0000256" key="11">
    <source>
        <dbReference type="ARBA" id="ARBA00071998"/>
    </source>
</evidence>
<dbReference type="GO" id="GO:0008094">
    <property type="term" value="F:ATP-dependent activity, acting on DNA"/>
    <property type="evidence" value="ECO:0007669"/>
    <property type="project" value="TreeGrafter"/>
</dbReference>
<gene>
    <name evidence="17" type="ORF">MGAL_10B072754</name>
</gene>
<feature type="compositionally biased region" description="Basic residues" evidence="14">
    <location>
        <begin position="1160"/>
        <end position="1169"/>
    </location>
</feature>
<feature type="compositionally biased region" description="Basic and acidic residues" evidence="14">
    <location>
        <begin position="413"/>
        <end position="423"/>
    </location>
</feature>
<keyword evidence="5" id="KW-0378">Hydrolase</keyword>
<feature type="compositionally biased region" description="Basic residues" evidence="14">
    <location>
        <begin position="1191"/>
        <end position="1204"/>
    </location>
</feature>
<feature type="region of interest" description="Disordered" evidence="14">
    <location>
        <begin position="1139"/>
        <end position="1263"/>
    </location>
</feature>
<dbReference type="GO" id="GO:0005634">
    <property type="term" value="C:nucleus"/>
    <property type="evidence" value="ECO:0007669"/>
    <property type="project" value="UniProtKB-SubCell"/>
</dbReference>
<protein>
    <recommendedName>
        <fullName evidence="11">DNA excision repair protein ERCC-6</fullName>
    </recommendedName>
    <alternativeName>
        <fullName evidence="12">ATP-dependent helicase ERCC6</fullName>
    </alternativeName>
    <alternativeName>
        <fullName evidence="13">Cockayne syndrome protein CSB</fullName>
    </alternativeName>
</protein>
<evidence type="ECO:0000256" key="2">
    <source>
        <dbReference type="ARBA" id="ARBA00007025"/>
    </source>
</evidence>
<feature type="compositionally biased region" description="Basic and acidic residues" evidence="14">
    <location>
        <begin position="330"/>
        <end position="339"/>
    </location>
</feature>
<accession>A0A8B6CUL5</accession>
<evidence type="ECO:0000313" key="18">
    <source>
        <dbReference type="Proteomes" id="UP000596742"/>
    </source>
</evidence>
<feature type="compositionally biased region" description="Polar residues" evidence="14">
    <location>
        <begin position="1108"/>
        <end position="1118"/>
    </location>
</feature>
<dbReference type="InterPro" id="IPR050496">
    <property type="entry name" value="SNF2_RAD54_helicase_repair"/>
</dbReference>
<dbReference type="PANTHER" id="PTHR45629">
    <property type="entry name" value="SNF2/RAD54 FAMILY MEMBER"/>
    <property type="match status" value="1"/>
</dbReference>
<dbReference type="CDD" id="cd21397">
    <property type="entry name" value="cc_ERCC-6_N"/>
    <property type="match status" value="1"/>
</dbReference>
<dbReference type="FunFam" id="3.40.50.300:FF:000863">
    <property type="entry name" value="DNA excision repair protein ERCC-6"/>
    <property type="match status" value="1"/>
</dbReference>
<organism evidence="17 18">
    <name type="scientific">Mytilus galloprovincialis</name>
    <name type="common">Mediterranean mussel</name>
    <dbReference type="NCBI Taxonomy" id="29158"/>
    <lineage>
        <taxon>Eukaryota</taxon>
        <taxon>Metazoa</taxon>
        <taxon>Spiralia</taxon>
        <taxon>Lophotrochozoa</taxon>
        <taxon>Mollusca</taxon>
        <taxon>Bivalvia</taxon>
        <taxon>Autobranchia</taxon>
        <taxon>Pteriomorphia</taxon>
        <taxon>Mytilida</taxon>
        <taxon>Mytiloidea</taxon>
        <taxon>Mytilidae</taxon>
        <taxon>Mytilinae</taxon>
        <taxon>Mytilus</taxon>
    </lineage>
</organism>
<keyword evidence="10" id="KW-0539">Nucleus</keyword>
<keyword evidence="6" id="KW-0347">Helicase</keyword>
<dbReference type="InterPro" id="IPR001650">
    <property type="entry name" value="Helicase_C-like"/>
</dbReference>
<dbReference type="Gene3D" id="3.40.50.300">
    <property type="entry name" value="P-loop containing nucleotide triphosphate hydrolases"/>
    <property type="match status" value="1"/>
</dbReference>
<comment type="subcellular location">
    <subcellularLocation>
        <location evidence="1">Nucleus</location>
    </subcellularLocation>
</comment>
<feature type="region of interest" description="Disordered" evidence="14">
    <location>
        <begin position="162"/>
        <end position="399"/>
    </location>
</feature>
<keyword evidence="8" id="KW-0238">DNA-binding</keyword>
<evidence type="ECO:0000256" key="14">
    <source>
        <dbReference type="SAM" id="MobiDB-lite"/>
    </source>
</evidence>
<feature type="compositionally biased region" description="Basic residues" evidence="14">
    <location>
        <begin position="351"/>
        <end position="367"/>
    </location>
</feature>
<comment type="similarity">
    <text evidence="2">Belongs to the SNF2/RAD54 helicase family.</text>
</comment>
<evidence type="ECO:0000313" key="17">
    <source>
        <dbReference type="EMBL" id="VDI10453.1"/>
    </source>
</evidence>
<dbReference type="Pfam" id="PF00271">
    <property type="entry name" value="Helicase_C"/>
    <property type="match status" value="1"/>
</dbReference>
<dbReference type="FunFam" id="3.40.50.10810:FF:000042">
    <property type="entry name" value="SNF2 family helicase-like protein"/>
    <property type="match status" value="1"/>
</dbReference>
<keyword evidence="4" id="KW-0227">DNA damage</keyword>
<dbReference type="GO" id="GO:0005524">
    <property type="term" value="F:ATP binding"/>
    <property type="evidence" value="ECO:0007669"/>
    <property type="project" value="UniProtKB-KW"/>
</dbReference>
<evidence type="ECO:0000256" key="10">
    <source>
        <dbReference type="ARBA" id="ARBA00023242"/>
    </source>
</evidence>
<evidence type="ECO:0000259" key="16">
    <source>
        <dbReference type="PROSITE" id="PS51194"/>
    </source>
</evidence>
<dbReference type="EMBL" id="UYJE01002404">
    <property type="protein sequence ID" value="VDI10453.1"/>
    <property type="molecule type" value="Genomic_DNA"/>
</dbReference>
<evidence type="ECO:0000256" key="9">
    <source>
        <dbReference type="ARBA" id="ARBA00023204"/>
    </source>
</evidence>
<dbReference type="Pfam" id="PF25875">
    <property type="entry name" value="WHD_Rad26_CSB"/>
    <property type="match status" value="1"/>
</dbReference>
<dbReference type="InterPro" id="IPR058951">
    <property type="entry name" value="WHD_Rad26_CSB-like"/>
</dbReference>
<evidence type="ECO:0000256" key="3">
    <source>
        <dbReference type="ARBA" id="ARBA00022741"/>
    </source>
</evidence>
<feature type="region of interest" description="Disordered" evidence="14">
    <location>
        <begin position="413"/>
        <end position="438"/>
    </location>
</feature>
<dbReference type="Gene3D" id="3.40.50.10810">
    <property type="entry name" value="Tandem AAA-ATPase domain"/>
    <property type="match status" value="1"/>
</dbReference>
<feature type="region of interest" description="Disordered" evidence="14">
    <location>
        <begin position="1"/>
        <end position="30"/>
    </location>
</feature>
<dbReference type="CDD" id="cd18793">
    <property type="entry name" value="SF2_C_SNF"/>
    <property type="match status" value="1"/>
</dbReference>
<keyword evidence="3" id="KW-0547">Nucleotide-binding</keyword>
<feature type="compositionally biased region" description="Acidic residues" evidence="14">
    <location>
        <begin position="428"/>
        <end position="437"/>
    </location>
</feature>
<evidence type="ECO:0000256" key="12">
    <source>
        <dbReference type="ARBA" id="ARBA00076356"/>
    </source>
</evidence>
<evidence type="ECO:0000259" key="15">
    <source>
        <dbReference type="PROSITE" id="PS51192"/>
    </source>
</evidence>
<dbReference type="InterPro" id="IPR000330">
    <property type="entry name" value="SNF2_N"/>
</dbReference>
<dbReference type="SMART" id="SM00487">
    <property type="entry name" value="DEXDc"/>
    <property type="match status" value="1"/>
</dbReference>
<dbReference type="InterPro" id="IPR027417">
    <property type="entry name" value="P-loop_NTPase"/>
</dbReference>
<dbReference type="InterPro" id="IPR059240">
    <property type="entry name" value="cc_ERCC-6_N"/>
</dbReference>
<dbReference type="GO" id="GO:0006283">
    <property type="term" value="P:transcription-coupled nucleotide-excision repair"/>
    <property type="evidence" value="ECO:0007669"/>
    <property type="project" value="TreeGrafter"/>
</dbReference>
<proteinExistence type="inferred from homology"/>
<evidence type="ECO:0000256" key="8">
    <source>
        <dbReference type="ARBA" id="ARBA00023125"/>
    </source>
</evidence>
<dbReference type="CDD" id="cd18000">
    <property type="entry name" value="DEXHc_ERCC6"/>
    <property type="match status" value="1"/>
</dbReference>
<feature type="compositionally biased region" description="Acidic residues" evidence="14">
    <location>
        <begin position="164"/>
        <end position="174"/>
    </location>
</feature>
<comment type="caution">
    <text evidence="17">The sequence shown here is derived from an EMBL/GenBank/DDBJ whole genome shotgun (WGS) entry which is preliminary data.</text>
</comment>
<feature type="compositionally biased region" description="Acidic residues" evidence="14">
    <location>
        <begin position="317"/>
        <end position="329"/>
    </location>
</feature>
<dbReference type="Pfam" id="PF00176">
    <property type="entry name" value="SNF2-rel_dom"/>
    <property type="match status" value="1"/>
</dbReference>
<feature type="domain" description="Helicase C-terminal" evidence="16">
    <location>
        <begin position="782"/>
        <end position="941"/>
    </location>
</feature>
<feature type="compositionally biased region" description="Basic and acidic residues" evidence="14">
    <location>
        <begin position="1205"/>
        <end position="1217"/>
    </location>
</feature>
<feature type="region of interest" description="Disordered" evidence="14">
    <location>
        <begin position="989"/>
        <end position="1009"/>
    </location>
</feature>
<dbReference type="PANTHER" id="PTHR45629:SF7">
    <property type="entry name" value="DNA EXCISION REPAIR PROTEIN ERCC-6-RELATED"/>
    <property type="match status" value="1"/>
</dbReference>
<dbReference type="SUPFAM" id="SSF52540">
    <property type="entry name" value="P-loop containing nucleoside triphosphate hydrolases"/>
    <property type="match status" value="2"/>
</dbReference>
<feature type="compositionally biased region" description="Basic and acidic residues" evidence="14">
    <location>
        <begin position="368"/>
        <end position="399"/>
    </location>
</feature>
<dbReference type="SMART" id="SM00490">
    <property type="entry name" value="HELICc"/>
    <property type="match status" value="1"/>
</dbReference>
<dbReference type="CDD" id="cd22254">
    <property type="entry name" value="CSB_WHD"/>
    <property type="match status" value="1"/>
</dbReference>
<feature type="compositionally biased region" description="Basic and acidic residues" evidence="14">
    <location>
        <begin position="18"/>
        <end position="30"/>
    </location>
</feature>
<feature type="compositionally biased region" description="Basic residues" evidence="14">
    <location>
        <begin position="1218"/>
        <end position="1230"/>
    </location>
</feature>
<feature type="region of interest" description="Disordered" evidence="14">
    <location>
        <begin position="1058"/>
        <end position="1083"/>
    </location>
</feature>
<dbReference type="GO" id="GO:0016787">
    <property type="term" value="F:hydrolase activity"/>
    <property type="evidence" value="ECO:0007669"/>
    <property type="project" value="UniProtKB-KW"/>
</dbReference>
<dbReference type="Proteomes" id="UP000596742">
    <property type="component" value="Unassembled WGS sequence"/>
</dbReference>
<sequence length="1517" mass="172932">MEKKITSGHLIETSVMETDQHQDSAEKEKAKSFHVNRDLIPVAQLDDQAFDELKNLGLDVFNQEDFEEGVMAQVGEVLAKEEEDRNKKVLEKDLRAVEFDIKNVEKELKQVTTVLSSLNTGITSAFVQKRLLTVKKQKENKSNQLMTLKAKEKSLKKKLGLNIEESEDEEEGEITDEKPDLNKVLGLSKASSDETEQERMIRTGEMTPFGTIVPADGSPDKKTNTREEKKMAAIMKAFEKMDKNQKRKRQSLISQLPRRESSEIEDDSTNIIPDKKGRRKACSDEEGSLSPSKSPRSLVKSKSDGAMDKRLYKMEDLQDEEVCDDDEGEEYKPDFKEQSESEDSGLDNTDKKKKLKKRIPIKPRRPPKYIDSDEEKCDKEEGGKQKLSREKSLRTTDDGDEYSFDKRIRDFDKAERKKQDQRAAGELSESEEDEEMEGGFTVPGRIWSKLFKYQKVGVKWLWELHCQQAGGIIGDEMGLGKTIQAIGFLAGLRQSKIRDKHFLFRGLGPTIIVTPTTVMHQWVKEFHKWWPLFRVAILHSSGSYTCKEAELIRTIIKENGVLVTSYSTLVIHQELIISYNWHYVILDEGHKIRNPDAQATLAVKQIKSPHRIILSGSPIQNNLKELWSLFDFIFPGKLGTLPDFMSHFAVPIVQGGYSNASQQQVQTAYKCACVLRDTINPYMIRRMKADLKINLPSKNEQVLFCRLTQEQRETYMEYLSSRECQSILSGKYQIFSGLITLRKICNHPDICTGGPKLYIGETPGNDETLEYGYYKRSGKMIVVEALLRLWKKQGHKVLLFSQSTVMLDILERFISKPKYSYLRMDGSTPISSRQPLVNQFNKDDSIFLFLLTTRVGGLGVNLTGANRVIIFDPDWNPSTDTQARERTWRIGQTRQVTVYRLVTTGTIEEKIYHRQIFKQFLTNRVLKDPKQRRFFKANDLYELFDLNVDCKEGTETGALFAGTGSEVNKAEVRRRVKQHKLNRFDLMKEKQEKLKAQKESESKESAKADIDMEDVKKNFDEDEVNRMKEIAKRLSQQIMTGMFKKANETKDINNIVEENSEENSNGSGLMKVNPENVNNKDVDCGEECSETIDLSQNHSRTVNDDEQPSTSKSILSVGSKSTSMLKDMLVAGKQSDLHTQSFSTSETQHKHSSSSVDHNKSHRERTHSHSKGEGKHKVSHRERKHSESHGKHSHSSSPHKHRHSSSKDYRHSSENGKDRHRKDKKRRRKDAKCEGERIPNLVKSDTYTPAADEEEEIDREKEHAAQDDYVLQKLFKKNGIQGALKHDVIMDPSKHDYMIVEAEADRVATEAVKALKRSRSQCLGAMSGVPNWTGNHGTVAKKPRFGQKKNSQLLETASSDLQKIKKIEKGEFSGEKSLFDGTKAGSVVINTDTGSSAPEVMTSDELLTRMRRRNVVSGNSTTTTSIGAENNEENQQDDDSSTLIVDDDSFKLITEIRNFIMFECQTMCKGTTQEILDEFGPRLPSAETAKFKSMLKSICDFDKVDGIGYWKLKNSFR</sequence>
<dbReference type="InterPro" id="IPR049730">
    <property type="entry name" value="SNF2/RAD54-like_C"/>
</dbReference>
<dbReference type="OrthoDB" id="413460at2759"/>
<dbReference type="InterPro" id="IPR014001">
    <property type="entry name" value="Helicase_ATP-bd"/>
</dbReference>
<feature type="domain" description="Helicase ATP-binding" evidence="15">
    <location>
        <begin position="462"/>
        <end position="636"/>
    </location>
</feature>
<reference evidence="17" key="1">
    <citation type="submission" date="2018-11" db="EMBL/GenBank/DDBJ databases">
        <authorList>
            <person name="Alioto T."/>
            <person name="Alioto T."/>
        </authorList>
    </citation>
    <scope>NUCLEOTIDE SEQUENCE</scope>
</reference>
<evidence type="ECO:0000256" key="1">
    <source>
        <dbReference type="ARBA" id="ARBA00004123"/>
    </source>
</evidence>
<evidence type="ECO:0000256" key="5">
    <source>
        <dbReference type="ARBA" id="ARBA00022801"/>
    </source>
</evidence>
<name>A0A8B6CUL5_MYTGA</name>
<feature type="compositionally biased region" description="Basic and acidic residues" evidence="14">
    <location>
        <begin position="218"/>
        <end position="244"/>
    </location>
</feature>
<keyword evidence="9" id="KW-0234">DNA repair</keyword>